<feature type="region of interest" description="Disordered" evidence="4">
    <location>
        <begin position="108"/>
        <end position="145"/>
    </location>
</feature>
<proteinExistence type="inferred from homology"/>
<dbReference type="InterPro" id="IPR012340">
    <property type="entry name" value="NA-bd_OB-fold"/>
</dbReference>
<gene>
    <name evidence="5" type="primary">ssb</name>
    <name evidence="5" type="ORF">VUQ09_03550</name>
</gene>
<comment type="caution">
    <text evidence="2">Lacks conserved residue(s) required for the propagation of feature annotation.</text>
</comment>
<dbReference type="EMBL" id="CP142434">
    <property type="protein sequence ID" value="XBC48479.1"/>
    <property type="molecule type" value="Genomic_DNA"/>
</dbReference>
<evidence type="ECO:0000256" key="1">
    <source>
        <dbReference type="ARBA" id="ARBA00023125"/>
    </source>
</evidence>
<dbReference type="InterPro" id="IPR011344">
    <property type="entry name" value="ssDNA-bd"/>
</dbReference>
<dbReference type="SUPFAM" id="SSF50249">
    <property type="entry name" value="Nucleic acid-binding proteins"/>
    <property type="match status" value="1"/>
</dbReference>
<reference evidence="5" key="1">
    <citation type="submission" date="2023-12" db="EMBL/GenBank/DDBJ databases">
        <title>Dolosigranulum savutii sp. nov. isolated from human upper respiratory samples collected in Botswana.</title>
        <authorList>
            <person name="Kelly M.S."/>
        </authorList>
    </citation>
    <scope>NUCLEOTIDE SEQUENCE</scope>
    <source>
        <strain evidence="5">MSK312</strain>
    </source>
</reference>
<dbReference type="RefSeq" id="WP_111974368.1">
    <property type="nucleotide sequence ID" value="NZ_CP142434.1"/>
</dbReference>
<dbReference type="AlphaFoldDB" id="A0AB74TPH2"/>
<dbReference type="PANTHER" id="PTHR10302">
    <property type="entry name" value="SINGLE-STRANDED DNA-BINDING PROTEIN"/>
    <property type="match status" value="1"/>
</dbReference>
<comment type="subunit">
    <text evidence="2">Homotetramer.</text>
</comment>
<dbReference type="NCBIfam" id="TIGR00621">
    <property type="entry name" value="ssb"/>
    <property type="match status" value="1"/>
</dbReference>
<dbReference type="PANTHER" id="PTHR10302:SF27">
    <property type="entry name" value="SINGLE-STRANDED DNA-BINDING PROTEIN"/>
    <property type="match status" value="1"/>
</dbReference>
<evidence type="ECO:0000256" key="2">
    <source>
        <dbReference type="HAMAP-Rule" id="MF_00984"/>
    </source>
</evidence>
<dbReference type="Pfam" id="PF00436">
    <property type="entry name" value="SSB"/>
    <property type="match status" value="1"/>
</dbReference>
<dbReference type="GO" id="GO:0009295">
    <property type="term" value="C:nucleoid"/>
    <property type="evidence" value="ECO:0007669"/>
    <property type="project" value="TreeGrafter"/>
</dbReference>
<dbReference type="PIRSF" id="PIRSF002070">
    <property type="entry name" value="SSB"/>
    <property type="match status" value="1"/>
</dbReference>
<evidence type="ECO:0000256" key="3">
    <source>
        <dbReference type="PIRNR" id="PIRNR002070"/>
    </source>
</evidence>
<dbReference type="GO" id="GO:0006260">
    <property type="term" value="P:DNA replication"/>
    <property type="evidence" value="ECO:0007669"/>
    <property type="project" value="InterPro"/>
</dbReference>
<sequence>MGLNQVTLVGRLTKDIELKYTNNGTAVTRFTLAVNRNYKNKQGEYDADFIVCQAWRKTAEFLSNHGSKGGRLGVVGRIQTRNYEDQNGNRVYVTEVVTDQVDMIDWADDKKTTGNKEANRHNPQPNTDDPFQNDTIDIDDNDLPF</sequence>
<evidence type="ECO:0000256" key="4">
    <source>
        <dbReference type="SAM" id="MobiDB-lite"/>
    </source>
</evidence>
<dbReference type="HAMAP" id="MF_00984">
    <property type="entry name" value="SSB"/>
    <property type="match status" value="1"/>
</dbReference>
<name>A0AB74TPH2_9LACT</name>
<dbReference type="GO" id="GO:0003697">
    <property type="term" value="F:single-stranded DNA binding"/>
    <property type="evidence" value="ECO:0007669"/>
    <property type="project" value="UniProtKB-UniRule"/>
</dbReference>
<protein>
    <recommendedName>
        <fullName evidence="2 3">Single-stranded DNA-binding protein</fullName>
        <shortName evidence="2">SSB</shortName>
    </recommendedName>
</protein>
<dbReference type="Gene3D" id="2.40.50.140">
    <property type="entry name" value="Nucleic acid-binding proteins"/>
    <property type="match status" value="1"/>
</dbReference>
<keyword evidence="1 2" id="KW-0238">DNA-binding</keyword>
<feature type="compositionally biased region" description="Acidic residues" evidence="4">
    <location>
        <begin position="136"/>
        <end position="145"/>
    </location>
</feature>
<feature type="compositionally biased region" description="Polar residues" evidence="4">
    <location>
        <begin position="121"/>
        <end position="135"/>
    </location>
</feature>
<accession>A0AB74TPH2</accession>
<organism evidence="5">
    <name type="scientific">Dolosigranulum savutiense</name>
    <dbReference type="NCBI Taxonomy" id="3110288"/>
    <lineage>
        <taxon>Bacteria</taxon>
        <taxon>Bacillati</taxon>
        <taxon>Bacillota</taxon>
        <taxon>Bacilli</taxon>
        <taxon>Lactobacillales</taxon>
        <taxon>Carnobacteriaceae</taxon>
        <taxon>Dolosigranulum</taxon>
    </lineage>
</organism>
<evidence type="ECO:0000313" key="5">
    <source>
        <dbReference type="EMBL" id="XBC48479.1"/>
    </source>
</evidence>
<dbReference type="PROSITE" id="PS50935">
    <property type="entry name" value="SSB"/>
    <property type="match status" value="1"/>
</dbReference>
<dbReference type="InterPro" id="IPR000424">
    <property type="entry name" value="Primosome_PriB/ssb"/>
</dbReference>
<dbReference type="CDD" id="cd04496">
    <property type="entry name" value="SSB_OBF"/>
    <property type="match status" value="1"/>
</dbReference>
<feature type="compositionally biased region" description="Basic and acidic residues" evidence="4">
    <location>
        <begin position="108"/>
        <end position="120"/>
    </location>
</feature>